<evidence type="ECO:0000259" key="1">
    <source>
        <dbReference type="PROSITE" id="PS51186"/>
    </source>
</evidence>
<evidence type="ECO:0000313" key="4">
    <source>
        <dbReference type="Proteomes" id="UP000286907"/>
    </source>
</evidence>
<accession>A0AAJ1RDP8</accession>
<evidence type="ECO:0000313" key="3">
    <source>
        <dbReference type="EMBL" id="QAS69636.1"/>
    </source>
</evidence>
<sequence length="142" mass="15680">MSRLFLVPSNEYAQDKIDAGSWDAKSANQKAQAEFKQLLPEGLKSKGNYIYSILDDDTKVGIIWIAKLASNPGMAFIYDFRVFDAFQNKGLGTEALTLAAKQAKALGFKTLGLHVFGSNARAIHVYEKSAFQIADINMQKTL</sequence>
<dbReference type="Pfam" id="PF00583">
    <property type="entry name" value="Acetyltransf_1"/>
    <property type="match status" value="1"/>
</dbReference>
<evidence type="ECO:0000313" key="2">
    <source>
        <dbReference type="EMBL" id="MDN6900026.1"/>
    </source>
</evidence>
<dbReference type="EMBL" id="CP029684">
    <property type="protein sequence ID" value="QAS69636.1"/>
    <property type="molecule type" value="Genomic_DNA"/>
</dbReference>
<feature type="domain" description="N-acetyltransferase" evidence="1">
    <location>
        <begin position="4"/>
        <end position="142"/>
    </location>
</feature>
<dbReference type="RefSeq" id="WP_128685918.1">
    <property type="nucleotide sequence ID" value="NZ_CP029684.2"/>
</dbReference>
<dbReference type="InterPro" id="IPR000182">
    <property type="entry name" value="GNAT_dom"/>
</dbReference>
<dbReference type="EMBL" id="SDWY01000002">
    <property type="protein sequence ID" value="MDN6900026.1"/>
    <property type="molecule type" value="Genomic_DNA"/>
</dbReference>
<reference evidence="2" key="2">
    <citation type="submission" date="2019-01" db="EMBL/GenBank/DDBJ databases">
        <title>Oenococcus sicerae UCMA17102.</title>
        <authorList>
            <person name="Cousin F.J."/>
            <person name="Le Guellec R."/>
            <person name="Cretenet M."/>
        </authorList>
    </citation>
    <scope>NUCLEOTIDE SEQUENCE</scope>
    <source>
        <strain evidence="2">UCMA17102</strain>
    </source>
</reference>
<protein>
    <submittedName>
        <fullName evidence="2">GNAT family N-acetyltransferase</fullName>
    </submittedName>
</protein>
<keyword evidence="4" id="KW-1185">Reference proteome</keyword>
<dbReference type="Proteomes" id="UP001167919">
    <property type="component" value="Unassembled WGS sequence"/>
</dbReference>
<gene>
    <name evidence="3" type="ORF">DLJ48_03425</name>
    <name evidence="2" type="ORF">EVC35_03260</name>
</gene>
<dbReference type="Proteomes" id="UP000286907">
    <property type="component" value="Chromosome"/>
</dbReference>
<dbReference type="AlphaFoldDB" id="A0AAJ1RDP8"/>
<organism evidence="2 5">
    <name type="scientific">Oenococcus sicerae</name>
    <dbReference type="NCBI Taxonomy" id="2203724"/>
    <lineage>
        <taxon>Bacteria</taxon>
        <taxon>Bacillati</taxon>
        <taxon>Bacillota</taxon>
        <taxon>Bacilli</taxon>
        <taxon>Lactobacillales</taxon>
        <taxon>Lactobacillaceae</taxon>
        <taxon>Oenococcus</taxon>
    </lineage>
</organism>
<proteinExistence type="predicted"/>
<reference evidence="3 4" key="1">
    <citation type="journal article" date="2019" name="Syst. Appl. Microbiol.">
        <title>Oenococcus sicerae sp. nov., isolated from French cider.</title>
        <authorList>
            <person name="Cousin F.J."/>
            <person name="Le Guellec R."/>
            <person name="Chagnot C."/>
            <person name="Goux D."/>
            <person name="Dalmasso M."/>
            <person name="Laplace J.M."/>
            <person name="Cretenet M."/>
        </authorList>
    </citation>
    <scope>NUCLEOTIDE SEQUENCE [LARGE SCALE GENOMIC DNA]</scope>
    <source>
        <strain evidence="3 4">UCMA 15228</strain>
    </source>
</reference>
<dbReference type="InterPro" id="IPR016181">
    <property type="entry name" value="Acyl_CoA_acyltransferase"/>
</dbReference>
<dbReference type="PROSITE" id="PS51186">
    <property type="entry name" value="GNAT"/>
    <property type="match status" value="1"/>
</dbReference>
<dbReference type="CDD" id="cd04301">
    <property type="entry name" value="NAT_SF"/>
    <property type="match status" value="1"/>
</dbReference>
<dbReference type="Gene3D" id="3.40.630.30">
    <property type="match status" value="1"/>
</dbReference>
<dbReference type="SUPFAM" id="SSF55729">
    <property type="entry name" value="Acyl-CoA N-acyltransferases (Nat)"/>
    <property type="match status" value="1"/>
</dbReference>
<name>A0AAJ1RDP8_9LACO</name>
<dbReference type="GO" id="GO:0016747">
    <property type="term" value="F:acyltransferase activity, transferring groups other than amino-acyl groups"/>
    <property type="evidence" value="ECO:0007669"/>
    <property type="project" value="InterPro"/>
</dbReference>
<reference evidence="3" key="3">
    <citation type="submission" date="2020-01" db="EMBL/GenBank/DDBJ databases">
        <authorList>
            <person name="Cousin F.J."/>
            <person name="Le Guellec R."/>
            <person name="Cretenet M."/>
        </authorList>
    </citation>
    <scope>NUCLEOTIDE SEQUENCE</scope>
    <source>
        <strain evidence="3">UCMA 15228</strain>
    </source>
</reference>
<evidence type="ECO:0000313" key="5">
    <source>
        <dbReference type="Proteomes" id="UP001167919"/>
    </source>
</evidence>